<reference evidence="2" key="1">
    <citation type="submission" date="2021-03" db="EMBL/GenBank/DDBJ databases">
        <title>Draft genome sequence of rust myrtle Austropuccinia psidii MF-1, a brazilian biotype.</title>
        <authorList>
            <person name="Quecine M.C."/>
            <person name="Pachon D.M.R."/>
            <person name="Bonatelli M.L."/>
            <person name="Correr F.H."/>
            <person name="Franceschini L.M."/>
            <person name="Leite T.F."/>
            <person name="Margarido G.R.A."/>
            <person name="Almeida C.A."/>
            <person name="Ferrarezi J.A."/>
            <person name="Labate C.A."/>
        </authorList>
    </citation>
    <scope>NUCLEOTIDE SEQUENCE</scope>
    <source>
        <strain evidence="2">MF-1</strain>
    </source>
</reference>
<gene>
    <name evidence="2" type="ORF">O181_069537</name>
</gene>
<protein>
    <submittedName>
        <fullName evidence="2">Uncharacterized protein</fullName>
    </submittedName>
</protein>
<feature type="compositionally biased region" description="Polar residues" evidence="1">
    <location>
        <begin position="11"/>
        <end position="25"/>
    </location>
</feature>
<feature type="region of interest" description="Disordered" evidence="1">
    <location>
        <begin position="1"/>
        <end position="68"/>
    </location>
</feature>
<name>A0A9Q3F1H7_9BASI</name>
<evidence type="ECO:0000313" key="2">
    <source>
        <dbReference type="EMBL" id="MBW0529822.1"/>
    </source>
</evidence>
<proteinExistence type="predicted"/>
<accession>A0A9Q3F1H7</accession>
<evidence type="ECO:0000313" key="3">
    <source>
        <dbReference type="Proteomes" id="UP000765509"/>
    </source>
</evidence>
<comment type="caution">
    <text evidence="2">The sequence shown here is derived from an EMBL/GenBank/DDBJ whole genome shotgun (WGS) entry which is preliminary data.</text>
</comment>
<dbReference type="EMBL" id="AVOT02035463">
    <property type="protein sequence ID" value="MBW0529822.1"/>
    <property type="molecule type" value="Genomic_DNA"/>
</dbReference>
<dbReference type="Proteomes" id="UP000765509">
    <property type="component" value="Unassembled WGS sequence"/>
</dbReference>
<dbReference type="AlphaFoldDB" id="A0A9Q3F1H7"/>
<evidence type="ECO:0000256" key="1">
    <source>
        <dbReference type="SAM" id="MobiDB-lite"/>
    </source>
</evidence>
<sequence length="138" mass="15246">MGHLGPFWPNFNESQRGQGEQSLSPKPQVGPPEPIYGPKKALGPLWPPSLSMASGNRQRPPEAQIHSSPQLKGKILPFLHAPHTQGYRDGAYMVLYTIMHHFAQKSDGDVFRTHFHDSKSRSPSSITNFKGGLFSSSV</sequence>
<keyword evidence="3" id="KW-1185">Reference proteome</keyword>
<organism evidence="2 3">
    <name type="scientific">Austropuccinia psidii MF-1</name>
    <dbReference type="NCBI Taxonomy" id="1389203"/>
    <lineage>
        <taxon>Eukaryota</taxon>
        <taxon>Fungi</taxon>
        <taxon>Dikarya</taxon>
        <taxon>Basidiomycota</taxon>
        <taxon>Pucciniomycotina</taxon>
        <taxon>Pucciniomycetes</taxon>
        <taxon>Pucciniales</taxon>
        <taxon>Sphaerophragmiaceae</taxon>
        <taxon>Austropuccinia</taxon>
    </lineage>
</organism>